<feature type="compositionally biased region" description="Basic and acidic residues" evidence="1">
    <location>
        <begin position="1"/>
        <end position="10"/>
    </location>
</feature>
<gene>
    <name evidence="2" type="ORF">SO802_016140</name>
</gene>
<reference evidence="2 3" key="1">
    <citation type="submission" date="2024-01" db="EMBL/GenBank/DDBJ databases">
        <title>A telomere-to-telomere, gap-free genome of sweet tea (Lithocarpus litseifolius).</title>
        <authorList>
            <person name="Zhou J."/>
        </authorList>
    </citation>
    <scope>NUCLEOTIDE SEQUENCE [LARGE SCALE GENOMIC DNA]</scope>
    <source>
        <strain evidence="2">Zhou-2022a</strain>
        <tissue evidence="2">Leaf</tissue>
    </source>
</reference>
<organism evidence="2 3">
    <name type="scientific">Lithocarpus litseifolius</name>
    <dbReference type="NCBI Taxonomy" id="425828"/>
    <lineage>
        <taxon>Eukaryota</taxon>
        <taxon>Viridiplantae</taxon>
        <taxon>Streptophyta</taxon>
        <taxon>Embryophyta</taxon>
        <taxon>Tracheophyta</taxon>
        <taxon>Spermatophyta</taxon>
        <taxon>Magnoliopsida</taxon>
        <taxon>eudicotyledons</taxon>
        <taxon>Gunneridae</taxon>
        <taxon>Pentapetalae</taxon>
        <taxon>rosids</taxon>
        <taxon>fabids</taxon>
        <taxon>Fagales</taxon>
        <taxon>Fagaceae</taxon>
        <taxon>Lithocarpus</taxon>
    </lineage>
</organism>
<dbReference type="Proteomes" id="UP001459277">
    <property type="component" value="Unassembled WGS sequence"/>
</dbReference>
<dbReference type="EMBL" id="JAZDWU010000005">
    <property type="protein sequence ID" value="KAL0002359.1"/>
    <property type="molecule type" value="Genomic_DNA"/>
</dbReference>
<accession>A0AAW2CX15</accession>
<evidence type="ECO:0000313" key="3">
    <source>
        <dbReference type="Proteomes" id="UP001459277"/>
    </source>
</evidence>
<dbReference type="AlphaFoldDB" id="A0AAW2CX15"/>
<feature type="compositionally biased region" description="Polar residues" evidence="1">
    <location>
        <begin position="11"/>
        <end position="22"/>
    </location>
</feature>
<name>A0AAW2CX15_9ROSI</name>
<evidence type="ECO:0000256" key="1">
    <source>
        <dbReference type="SAM" id="MobiDB-lite"/>
    </source>
</evidence>
<proteinExistence type="predicted"/>
<feature type="region of interest" description="Disordered" evidence="1">
    <location>
        <begin position="1"/>
        <end position="27"/>
    </location>
</feature>
<protein>
    <submittedName>
        <fullName evidence="2">Uncharacterized protein</fullName>
    </submittedName>
</protein>
<sequence>MLLAEEHETVNKASTDASSRFLASSRHSDVVRKGENLELPLPYGTHTDCMQSSNLASCPRLSKVTPRLTSPSETERDKIGSVLLVQKQSSLTDAYGTLLQPRLHDTHTNRLGPIPHTIL</sequence>
<evidence type="ECO:0000313" key="2">
    <source>
        <dbReference type="EMBL" id="KAL0002359.1"/>
    </source>
</evidence>
<comment type="caution">
    <text evidence="2">The sequence shown here is derived from an EMBL/GenBank/DDBJ whole genome shotgun (WGS) entry which is preliminary data.</text>
</comment>
<keyword evidence="3" id="KW-1185">Reference proteome</keyword>